<protein>
    <submittedName>
        <fullName evidence="2">Uncharacterized protein</fullName>
    </submittedName>
</protein>
<evidence type="ECO:0000313" key="3">
    <source>
        <dbReference type="Proteomes" id="UP001302812"/>
    </source>
</evidence>
<dbReference type="PANTHER" id="PTHR42093">
    <property type="match status" value="1"/>
</dbReference>
<evidence type="ECO:0000313" key="2">
    <source>
        <dbReference type="EMBL" id="KAK4115711.1"/>
    </source>
</evidence>
<reference evidence="2" key="1">
    <citation type="journal article" date="2023" name="Mol. Phylogenet. Evol.">
        <title>Genome-scale phylogeny and comparative genomics of the fungal order Sordariales.</title>
        <authorList>
            <person name="Hensen N."/>
            <person name="Bonometti L."/>
            <person name="Westerberg I."/>
            <person name="Brannstrom I.O."/>
            <person name="Guillou S."/>
            <person name="Cros-Aarteil S."/>
            <person name="Calhoun S."/>
            <person name="Haridas S."/>
            <person name="Kuo A."/>
            <person name="Mondo S."/>
            <person name="Pangilinan J."/>
            <person name="Riley R."/>
            <person name="LaButti K."/>
            <person name="Andreopoulos B."/>
            <person name="Lipzen A."/>
            <person name="Chen C."/>
            <person name="Yan M."/>
            <person name="Daum C."/>
            <person name="Ng V."/>
            <person name="Clum A."/>
            <person name="Steindorff A."/>
            <person name="Ohm R.A."/>
            <person name="Martin F."/>
            <person name="Silar P."/>
            <person name="Natvig D.O."/>
            <person name="Lalanne C."/>
            <person name="Gautier V."/>
            <person name="Ament-Velasquez S.L."/>
            <person name="Kruys A."/>
            <person name="Hutchinson M.I."/>
            <person name="Powell A.J."/>
            <person name="Barry K."/>
            <person name="Miller A.N."/>
            <person name="Grigoriev I.V."/>
            <person name="Debuchy R."/>
            <person name="Gladieux P."/>
            <person name="Hiltunen Thoren M."/>
            <person name="Johannesson H."/>
        </authorList>
    </citation>
    <scope>NUCLEOTIDE SEQUENCE</scope>
    <source>
        <strain evidence="2">CBS 508.74</strain>
    </source>
</reference>
<dbReference type="Pfam" id="PF23151">
    <property type="entry name" value="NuiA_2"/>
    <property type="match status" value="1"/>
</dbReference>
<feature type="region of interest" description="Disordered" evidence="1">
    <location>
        <begin position="1"/>
        <end position="38"/>
    </location>
</feature>
<keyword evidence="3" id="KW-1185">Reference proteome</keyword>
<dbReference type="EMBL" id="MU853334">
    <property type="protein sequence ID" value="KAK4115711.1"/>
    <property type="molecule type" value="Genomic_DNA"/>
</dbReference>
<organism evidence="2 3">
    <name type="scientific">Canariomyces notabilis</name>
    <dbReference type="NCBI Taxonomy" id="2074819"/>
    <lineage>
        <taxon>Eukaryota</taxon>
        <taxon>Fungi</taxon>
        <taxon>Dikarya</taxon>
        <taxon>Ascomycota</taxon>
        <taxon>Pezizomycotina</taxon>
        <taxon>Sordariomycetes</taxon>
        <taxon>Sordariomycetidae</taxon>
        <taxon>Sordariales</taxon>
        <taxon>Chaetomiaceae</taxon>
        <taxon>Canariomyces</taxon>
    </lineage>
</organism>
<name>A0AAN6TKF8_9PEZI</name>
<dbReference type="AlphaFoldDB" id="A0AAN6TKF8"/>
<comment type="caution">
    <text evidence="2">The sequence shown here is derived from an EMBL/GenBank/DDBJ whole genome shotgun (WGS) entry which is preliminary data.</text>
</comment>
<reference evidence="2" key="2">
    <citation type="submission" date="2023-05" db="EMBL/GenBank/DDBJ databases">
        <authorList>
            <consortium name="Lawrence Berkeley National Laboratory"/>
            <person name="Steindorff A."/>
            <person name="Hensen N."/>
            <person name="Bonometti L."/>
            <person name="Westerberg I."/>
            <person name="Brannstrom I.O."/>
            <person name="Guillou S."/>
            <person name="Cros-Aarteil S."/>
            <person name="Calhoun S."/>
            <person name="Haridas S."/>
            <person name="Kuo A."/>
            <person name="Mondo S."/>
            <person name="Pangilinan J."/>
            <person name="Riley R."/>
            <person name="Labutti K."/>
            <person name="Andreopoulos B."/>
            <person name="Lipzen A."/>
            <person name="Chen C."/>
            <person name="Yanf M."/>
            <person name="Daum C."/>
            <person name="Ng V."/>
            <person name="Clum A."/>
            <person name="Ohm R."/>
            <person name="Martin F."/>
            <person name="Silar P."/>
            <person name="Natvig D."/>
            <person name="Lalanne C."/>
            <person name="Gautier V."/>
            <person name="Ament-Velasquez S.L."/>
            <person name="Kruys A."/>
            <person name="Hutchinson M.I."/>
            <person name="Powell A.J."/>
            <person name="Barry K."/>
            <person name="Miller A.N."/>
            <person name="Grigoriev I.V."/>
            <person name="Debuchy R."/>
            <person name="Gladieux P."/>
            <person name="Thoren M.H."/>
            <person name="Johannesson H."/>
        </authorList>
    </citation>
    <scope>NUCLEOTIDE SEQUENCE</scope>
    <source>
        <strain evidence="2">CBS 508.74</strain>
    </source>
</reference>
<gene>
    <name evidence="2" type="ORF">N656DRAFT_702855</name>
</gene>
<dbReference type="InterPro" id="IPR056539">
    <property type="entry name" value="NuiA-like"/>
</dbReference>
<accession>A0AAN6TKF8</accession>
<dbReference type="PANTHER" id="PTHR42093:SF1">
    <property type="match status" value="1"/>
</dbReference>
<proteinExistence type="predicted"/>
<sequence>MASDEDYMAFLNKANQDPSEGVNPASAQAQGKPVFRTRQEGVEVPALLDRLAKHGDAFYMSDADEPFEAVALAWDEDGKGLPDEEEFAELIGHWDPKNAEVEILDPVDWDSSGMYGEVIDAVREAGQGNDVRVYRVARGGFRAEYWVVTTEGTGKGAKLVGMKALAVES</sequence>
<evidence type="ECO:0000256" key="1">
    <source>
        <dbReference type="SAM" id="MobiDB-lite"/>
    </source>
</evidence>
<dbReference type="RefSeq" id="XP_064673281.1">
    <property type="nucleotide sequence ID" value="XM_064811060.1"/>
</dbReference>
<dbReference type="GeneID" id="89935185"/>
<dbReference type="Proteomes" id="UP001302812">
    <property type="component" value="Unassembled WGS sequence"/>
</dbReference>